<dbReference type="PANTHER" id="PTHR43731:SF9">
    <property type="entry name" value="SLR1461 PROTEIN"/>
    <property type="match status" value="1"/>
</dbReference>
<evidence type="ECO:0000256" key="6">
    <source>
        <dbReference type="SAM" id="Phobius"/>
    </source>
</evidence>
<dbReference type="Proteomes" id="UP000030634">
    <property type="component" value="Chromosome"/>
</dbReference>
<dbReference type="SUPFAM" id="SSF144091">
    <property type="entry name" value="Rhomboid-like"/>
    <property type="match status" value="1"/>
</dbReference>
<evidence type="ECO:0000256" key="4">
    <source>
        <dbReference type="ARBA" id="ARBA00023136"/>
    </source>
</evidence>
<keyword evidence="3 6" id="KW-1133">Transmembrane helix</keyword>
<feature type="transmembrane region" description="Helical" evidence="6">
    <location>
        <begin position="136"/>
        <end position="157"/>
    </location>
</feature>
<dbReference type="STRING" id="1182571.QR90_00235"/>
<dbReference type="PANTHER" id="PTHR43731">
    <property type="entry name" value="RHOMBOID PROTEASE"/>
    <property type="match status" value="1"/>
</dbReference>
<dbReference type="EMBL" id="CP010028">
    <property type="protein sequence ID" value="AIZ43898.1"/>
    <property type="molecule type" value="Genomic_DNA"/>
</dbReference>
<organism evidence="8 9">
    <name type="scientific">Deinococcus radiopugnans</name>
    <dbReference type="NCBI Taxonomy" id="57497"/>
    <lineage>
        <taxon>Bacteria</taxon>
        <taxon>Thermotogati</taxon>
        <taxon>Deinococcota</taxon>
        <taxon>Deinococci</taxon>
        <taxon>Deinococcales</taxon>
        <taxon>Deinococcaceae</taxon>
        <taxon>Deinococcus</taxon>
    </lineage>
</organism>
<evidence type="ECO:0000259" key="7">
    <source>
        <dbReference type="Pfam" id="PF01694"/>
    </source>
</evidence>
<dbReference type="InterPro" id="IPR022764">
    <property type="entry name" value="Peptidase_S54_rhomboid_dom"/>
</dbReference>
<dbReference type="Gene3D" id="1.20.1540.10">
    <property type="entry name" value="Rhomboid-like"/>
    <property type="match status" value="1"/>
</dbReference>
<dbReference type="AlphaFoldDB" id="A0A0A7KH97"/>
<dbReference type="InterPro" id="IPR050925">
    <property type="entry name" value="Rhomboid_protease_S54"/>
</dbReference>
<evidence type="ECO:0000256" key="1">
    <source>
        <dbReference type="ARBA" id="ARBA00004141"/>
    </source>
</evidence>
<dbReference type="KEGG" id="dsw:QR90_00235"/>
<dbReference type="GO" id="GO:0016020">
    <property type="term" value="C:membrane"/>
    <property type="evidence" value="ECO:0007669"/>
    <property type="project" value="UniProtKB-SubCell"/>
</dbReference>
<evidence type="ECO:0000256" key="2">
    <source>
        <dbReference type="ARBA" id="ARBA00022692"/>
    </source>
</evidence>
<feature type="region of interest" description="Disordered" evidence="5">
    <location>
        <begin position="1"/>
        <end position="25"/>
    </location>
</feature>
<keyword evidence="2 6" id="KW-0812">Transmembrane</keyword>
<comment type="subcellular location">
    <subcellularLocation>
        <location evidence="1">Membrane</location>
        <topology evidence="1">Multi-pass membrane protein</topology>
    </subcellularLocation>
</comment>
<dbReference type="InterPro" id="IPR035952">
    <property type="entry name" value="Rhomboid-like_sf"/>
</dbReference>
<protein>
    <submittedName>
        <fullName evidence="8">Peptidase S54</fullName>
    </submittedName>
</protein>
<evidence type="ECO:0000313" key="8">
    <source>
        <dbReference type="EMBL" id="AIZ43898.1"/>
    </source>
</evidence>
<evidence type="ECO:0000256" key="3">
    <source>
        <dbReference type="ARBA" id="ARBA00022989"/>
    </source>
</evidence>
<feature type="transmembrane region" description="Helical" evidence="6">
    <location>
        <begin position="82"/>
        <end position="105"/>
    </location>
</feature>
<reference evidence="9" key="1">
    <citation type="submission" date="2014-11" db="EMBL/GenBank/DDBJ databases">
        <title>Hymenobacter sp. DG25B genome submission.</title>
        <authorList>
            <person name="Jung H.-Y."/>
            <person name="Kim M.K."/>
            <person name="Srinivasan S."/>
            <person name="Lim S."/>
        </authorList>
    </citation>
    <scope>NUCLEOTIDE SEQUENCE [LARGE SCALE GENOMIC DNA]</scope>
    <source>
        <strain evidence="9">DY59</strain>
    </source>
</reference>
<dbReference type="HOGENOM" id="CLU_067823_2_0_0"/>
<dbReference type="GO" id="GO:0004252">
    <property type="term" value="F:serine-type endopeptidase activity"/>
    <property type="evidence" value="ECO:0007669"/>
    <property type="project" value="InterPro"/>
</dbReference>
<feature type="transmembrane region" description="Helical" evidence="6">
    <location>
        <begin position="188"/>
        <end position="207"/>
    </location>
</feature>
<proteinExistence type="predicted"/>
<accession>A0A0A7KH97</accession>
<gene>
    <name evidence="8" type="ORF">QR90_00235</name>
</gene>
<sequence>MRSPPPPARRPQAPRSRPAPGPSPLAPGRPQIGPALWVTAGLIAAVWLQEIVDLLGFGGGLDVYGIEPRAPGTFWHVLTAPFLHYGFPHLIANTVPLAVLAFMSAVRGVGRFLAVTLVVAVVGGGLVWLLGRGGSVHLGASELIFGYLAYLLGVGWWERTPAAIGVAVVAAVLYGGILWGVLPGNPAVSWEAHLFGFLAGLLAAALLHGRRPGKMAGGKRG</sequence>
<evidence type="ECO:0000256" key="5">
    <source>
        <dbReference type="SAM" id="MobiDB-lite"/>
    </source>
</evidence>
<keyword evidence="4 6" id="KW-0472">Membrane</keyword>
<dbReference type="Pfam" id="PF01694">
    <property type="entry name" value="Rhomboid"/>
    <property type="match status" value="1"/>
</dbReference>
<evidence type="ECO:0000313" key="9">
    <source>
        <dbReference type="Proteomes" id="UP000030634"/>
    </source>
</evidence>
<feature type="domain" description="Peptidase S54 rhomboid" evidence="7">
    <location>
        <begin position="72"/>
        <end position="208"/>
    </location>
</feature>
<name>A0A0A7KH97_9DEIO</name>
<feature type="transmembrane region" description="Helical" evidence="6">
    <location>
        <begin position="164"/>
        <end position="182"/>
    </location>
</feature>
<feature type="transmembrane region" description="Helical" evidence="6">
    <location>
        <begin position="112"/>
        <end position="130"/>
    </location>
</feature>
<dbReference type="RefSeq" id="WP_039681534.1">
    <property type="nucleotide sequence ID" value="NZ_CP010028.1"/>
</dbReference>